<feature type="domain" description="HAT C-terminal dimerisation" evidence="1">
    <location>
        <begin position="14"/>
        <end position="59"/>
    </location>
</feature>
<protein>
    <submittedName>
        <fullName evidence="2">Dimer Tnp hAT domain-containing protein</fullName>
    </submittedName>
</protein>
<gene>
    <name evidence="2" type="ORF">FWK35_00022551</name>
</gene>
<evidence type="ECO:0000313" key="3">
    <source>
        <dbReference type="Proteomes" id="UP000478052"/>
    </source>
</evidence>
<dbReference type="InterPro" id="IPR008906">
    <property type="entry name" value="HATC_C_dom"/>
</dbReference>
<evidence type="ECO:0000259" key="1">
    <source>
        <dbReference type="Pfam" id="PF05699"/>
    </source>
</evidence>
<name>A0A6G0Y0N9_APHCR</name>
<dbReference type="EMBL" id="VUJU01007072">
    <property type="protein sequence ID" value="KAF0746799.1"/>
    <property type="molecule type" value="Genomic_DNA"/>
</dbReference>
<accession>A0A6G0Y0N9</accession>
<dbReference type="Pfam" id="PF05699">
    <property type="entry name" value="Dimer_Tnp_hAT"/>
    <property type="match status" value="1"/>
</dbReference>
<keyword evidence="3" id="KW-1185">Reference proteome</keyword>
<dbReference type="Proteomes" id="UP000478052">
    <property type="component" value="Unassembled WGS sequence"/>
</dbReference>
<dbReference type="AlphaFoldDB" id="A0A6G0Y0N9"/>
<reference evidence="2 3" key="1">
    <citation type="submission" date="2019-08" db="EMBL/GenBank/DDBJ databases">
        <title>Whole genome of Aphis craccivora.</title>
        <authorList>
            <person name="Voronova N.V."/>
            <person name="Shulinski R.S."/>
            <person name="Bandarenka Y.V."/>
            <person name="Zhorov D.G."/>
            <person name="Warner D."/>
        </authorList>
    </citation>
    <scope>NUCLEOTIDE SEQUENCE [LARGE SCALE GENOMIC DNA]</scope>
    <source>
        <strain evidence="2">180601</strain>
        <tissue evidence="2">Whole Body</tissue>
    </source>
</reference>
<organism evidence="2 3">
    <name type="scientific">Aphis craccivora</name>
    <name type="common">Cowpea aphid</name>
    <dbReference type="NCBI Taxonomy" id="307492"/>
    <lineage>
        <taxon>Eukaryota</taxon>
        <taxon>Metazoa</taxon>
        <taxon>Ecdysozoa</taxon>
        <taxon>Arthropoda</taxon>
        <taxon>Hexapoda</taxon>
        <taxon>Insecta</taxon>
        <taxon>Pterygota</taxon>
        <taxon>Neoptera</taxon>
        <taxon>Paraneoptera</taxon>
        <taxon>Hemiptera</taxon>
        <taxon>Sternorrhyncha</taxon>
        <taxon>Aphidomorpha</taxon>
        <taxon>Aphidoidea</taxon>
        <taxon>Aphididae</taxon>
        <taxon>Aphidini</taxon>
        <taxon>Aphis</taxon>
        <taxon>Aphis</taxon>
    </lineage>
</organism>
<dbReference type="OrthoDB" id="6601492at2759"/>
<sequence>MRVVFNLLKSVKKDFNLNNVKEVVKKQTYPNLYKLLQVALSIPISSSTCERSVSSMRRIKTGLDLP</sequence>
<dbReference type="InterPro" id="IPR012337">
    <property type="entry name" value="RNaseH-like_sf"/>
</dbReference>
<evidence type="ECO:0000313" key="2">
    <source>
        <dbReference type="EMBL" id="KAF0746799.1"/>
    </source>
</evidence>
<comment type="caution">
    <text evidence="2">The sequence shown here is derived from an EMBL/GenBank/DDBJ whole genome shotgun (WGS) entry which is preliminary data.</text>
</comment>
<proteinExistence type="predicted"/>
<dbReference type="SUPFAM" id="SSF53098">
    <property type="entry name" value="Ribonuclease H-like"/>
    <property type="match status" value="1"/>
</dbReference>
<dbReference type="GO" id="GO:0046983">
    <property type="term" value="F:protein dimerization activity"/>
    <property type="evidence" value="ECO:0007669"/>
    <property type="project" value="InterPro"/>
</dbReference>